<evidence type="ECO:0000313" key="1">
    <source>
        <dbReference type="EMBL" id="KAF2281575.1"/>
    </source>
</evidence>
<organism evidence="1 2">
    <name type="scientific">Westerdykella ornata</name>
    <dbReference type="NCBI Taxonomy" id="318751"/>
    <lineage>
        <taxon>Eukaryota</taxon>
        <taxon>Fungi</taxon>
        <taxon>Dikarya</taxon>
        <taxon>Ascomycota</taxon>
        <taxon>Pezizomycotina</taxon>
        <taxon>Dothideomycetes</taxon>
        <taxon>Pleosporomycetidae</taxon>
        <taxon>Pleosporales</taxon>
        <taxon>Sporormiaceae</taxon>
        <taxon>Westerdykella</taxon>
    </lineage>
</organism>
<reference evidence="1" key="1">
    <citation type="journal article" date="2020" name="Stud. Mycol.">
        <title>101 Dothideomycetes genomes: a test case for predicting lifestyles and emergence of pathogens.</title>
        <authorList>
            <person name="Haridas S."/>
            <person name="Albert R."/>
            <person name="Binder M."/>
            <person name="Bloem J."/>
            <person name="Labutti K."/>
            <person name="Salamov A."/>
            <person name="Andreopoulos B."/>
            <person name="Baker S."/>
            <person name="Barry K."/>
            <person name="Bills G."/>
            <person name="Bluhm B."/>
            <person name="Cannon C."/>
            <person name="Castanera R."/>
            <person name="Culley D."/>
            <person name="Daum C."/>
            <person name="Ezra D."/>
            <person name="Gonzalez J."/>
            <person name="Henrissat B."/>
            <person name="Kuo A."/>
            <person name="Liang C."/>
            <person name="Lipzen A."/>
            <person name="Lutzoni F."/>
            <person name="Magnuson J."/>
            <person name="Mondo S."/>
            <person name="Nolan M."/>
            <person name="Ohm R."/>
            <person name="Pangilinan J."/>
            <person name="Park H.-J."/>
            <person name="Ramirez L."/>
            <person name="Alfaro M."/>
            <person name="Sun H."/>
            <person name="Tritt A."/>
            <person name="Yoshinaga Y."/>
            <person name="Zwiers L.-H."/>
            <person name="Turgeon B."/>
            <person name="Goodwin S."/>
            <person name="Spatafora J."/>
            <person name="Crous P."/>
            <person name="Grigoriev I."/>
        </authorList>
    </citation>
    <scope>NUCLEOTIDE SEQUENCE</scope>
    <source>
        <strain evidence="1">CBS 379.55</strain>
    </source>
</reference>
<dbReference type="RefSeq" id="XP_033659112.1">
    <property type="nucleotide sequence ID" value="XM_033800574.1"/>
</dbReference>
<gene>
    <name evidence="1" type="ORF">EI97DRAFT_454745</name>
</gene>
<accession>A0A6A6JZD8</accession>
<dbReference type="GeneID" id="54553749"/>
<sequence length="260" mass="27657">MDPWNAGAVEAEFQARRRLCIVQVPLVPSFAKTSGLAWAGRKDVVAAPPDLPSFVTSLASPTLPAPSPPSPSGHHYWHTARSVPLWPGPKNHLPSPGFLRTGGVSHHPPVAGRRSQLAIPPVPTAPAASTRRARVLHVQPAPTSSNRLVATRPVRNAPPTTALSPLPARARAPFQVQFSVGRQIAHRGRQRNPPLRSPRKLATAWPCALSDSTRLPAFLSALLLLRLPPLRECAPAPADNPSALAVIPIGKAAGREADRS</sequence>
<protein>
    <submittedName>
        <fullName evidence="1">Uncharacterized protein</fullName>
    </submittedName>
</protein>
<proteinExistence type="predicted"/>
<dbReference type="EMBL" id="ML986484">
    <property type="protein sequence ID" value="KAF2281575.1"/>
    <property type="molecule type" value="Genomic_DNA"/>
</dbReference>
<dbReference type="Proteomes" id="UP000800097">
    <property type="component" value="Unassembled WGS sequence"/>
</dbReference>
<name>A0A6A6JZD8_WESOR</name>
<dbReference type="AlphaFoldDB" id="A0A6A6JZD8"/>
<keyword evidence="2" id="KW-1185">Reference proteome</keyword>
<evidence type="ECO:0000313" key="2">
    <source>
        <dbReference type="Proteomes" id="UP000800097"/>
    </source>
</evidence>